<dbReference type="Gene3D" id="1.25.40.10">
    <property type="entry name" value="Tetratricopeptide repeat domain"/>
    <property type="match status" value="1"/>
</dbReference>
<gene>
    <name evidence="2" type="ORF">V5N11_021957</name>
</gene>
<dbReference type="AlphaFoldDB" id="A0ABD0Z254"/>
<dbReference type="Proteomes" id="UP001558713">
    <property type="component" value="Unassembled WGS sequence"/>
</dbReference>
<keyword evidence="3" id="KW-1185">Reference proteome</keyword>
<name>A0ABD0Z254_CARAN</name>
<organism evidence="2 3">
    <name type="scientific">Cardamine amara subsp. amara</name>
    <dbReference type="NCBI Taxonomy" id="228776"/>
    <lineage>
        <taxon>Eukaryota</taxon>
        <taxon>Viridiplantae</taxon>
        <taxon>Streptophyta</taxon>
        <taxon>Embryophyta</taxon>
        <taxon>Tracheophyta</taxon>
        <taxon>Spermatophyta</taxon>
        <taxon>Magnoliopsida</taxon>
        <taxon>eudicotyledons</taxon>
        <taxon>Gunneridae</taxon>
        <taxon>Pentapetalae</taxon>
        <taxon>rosids</taxon>
        <taxon>malvids</taxon>
        <taxon>Brassicales</taxon>
        <taxon>Brassicaceae</taxon>
        <taxon>Cardamineae</taxon>
        <taxon>Cardamine</taxon>
    </lineage>
</organism>
<comment type="caution">
    <text evidence="2">The sequence shown here is derived from an EMBL/GenBank/DDBJ whole genome shotgun (WGS) entry which is preliminary data.</text>
</comment>
<evidence type="ECO:0000256" key="1">
    <source>
        <dbReference type="SAM" id="MobiDB-lite"/>
    </source>
</evidence>
<evidence type="ECO:0000313" key="2">
    <source>
        <dbReference type="EMBL" id="KAL1188794.1"/>
    </source>
</evidence>
<evidence type="ECO:0000313" key="3">
    <source>
        <dbReference type="Proteomes" id="UP001558713"/>
    </source>
</evidence>
<reference evidence="2 3" key="1">
    <citation type="submission" date="2024-04" db="EMBL/GenBank/DDBJ databases">
        <title>Genome assembly C_amara_ONT_v2.</title>
        <authorList>
            <person name="Yant L."/>
            <person name="Moore C."/>
            <person name="Slenker M."/>
        </authorList>
    </citation>
    <scope>NUCLEOTIDE SEQUENCE [LARGE SCALE GENOMIC DNA]</scope>
    <source>
        <tissue evidence="2">Leaf</tissue>
    </source>
</reference>
<protein>
    <submittedName>
        <fullName evidence="2">Pentatricopeptide repeat-containing protein</fullName>
    </submittedName>
</protein>
<feature type="compositionally biased region" description="Basic and acidic residues" evidence="1">
    <location>
        <begin position="357"/>
        <end position="372"/>
    </location>
</feature>
<proteinExistence type="predicted"/>
<feature type="region of interest" description="Disordered" evidence="1">
    <location>
        <begin position="320"/>
        <end position="372"/>
    </location>
</feature>
<feature type="compositionally biased region" description="Basic and acidic residues" evidence="1">
    <location>
        <begin position="121"/>
        <end position="138"/>
    </location>
</feature>
<dbReference type="EMBL" id="JBANAX010000912">
    <property type="protein sequence ID" value="KAL1188794.1"/>
    <property type="molecule type" value="Genomic_DNA"/>
</dbReference>
<dbReference type="PANTHER" id="PTHR47603:SF1">
    <property type="entry name" value="PPR CONTAINING-LIKE PROTEIN"/>
    <property type="match status" value="1"/>
</dbReference>
<dbReference type="PANTHER" id="PTHR47603">
    <property type="entry name" value="PPR CONTAINING-LIKE PROTEIN"/>
    <property type="match status" value="1"/>
</dbReference>
<sequence>MAGFSSLIPRTSLKHALTRVTGNLKAPSLSISAARNLVTGRGCDEIYGEPEMSSHSNGLRKHNAIGNTGALTAPFHHLLRVNQTHKPAFLRVQSMSYHFVADSHGSPRRIMKTEDEQDVDDSSKKENAETPRKHQIGENIPKKDKIKFLVNTLLDIEDNKEGVYGALDAWVVWERNFPIASLKRVIAILEKEHQWHRMVQVIKWILSKGQGNTMGTYGQLIRALDMDRRAKEAHAIWKRKIGNDLHSVPWQLCLQMMRIYFRNNMLQELVKLFKDLESYDRKPPDKHIIQTVADAYEILGMVDEKERVVTKYGNLLVGTASDEKSSRSSRKKKKLGVRSPEATTVDAAKGELEEELKENQDNHQEAGSKHGV</sequence>
<feature type="region of interest" description="Disordered" evidence="1">
    <location>
        <begin position="106"/>
        <end position="138"/>
    </location>
</feature>
<dbReference type="InterPro" id="IPR011990">
    <property type="entry name" value="TPR-like_helical_dom_sf"/>
</dbReference>
<accession>A0ABD0Z254</accession>
<feature type="compositionally biased region" description="Basic residues" evidence="1">
    <location>
        <begin position="327"/>
        <end position="336"/>
    </location>
</feature>